<dbReference type="InterPro" id="IPR018047">
    <property type="entry name" value="Ammonium_transpt_CS"/>
</dbReference>
<protein>
    <recommendedName>
        <fullName evidence="8">Ammonium transporter</fullName>
    </recommendedName>
</protein>
<evidence type="ECO:0000256" key="2">
    <source>
        <dbReference type="ARBA" id="ARBA00005887"/>
    </source>
</evidence>
<dbReference type="Pfam" id="PF00909">
    <property type="entry name" value="Ammonium_transp"/>
    <property type="match status" value="1"/>
</dbReference>
<accession>A0A7S1BUX2</accession>
<feature type="transmembrane region" description="Helical" evidence="8">
    <location>
        <begin position="260"/>
        <end position="286"/>
    </location>
</feature>
<evidence type="ECO:0000256" key="6">
    <source>
        <dbReference type="ARBA" id="ARBA00023136"/>
    </source>
</evidence>
<feature type="transmembrane region" description="Helical" evidence="8">
    <location>
        <begin position="181"/>
        <end position="202"/>
    </location>
</feature>
<feature type="region of interest" description="Disordered" evidence="9">
    <location>
        <begin position="439"/>
        <end position="468"/>
    </location>
</feature>
<dbReference type="GO" id="GO:0005886">
    <property type="term" value="C:plasma membrane"/>
    <property type="evidence" value="ECO:0007669"/>
    <property type="project" value="UniProtKB-SubCell"/>
</dbReference>
<dbReference type="Gene3D" id="1.10.3430.10">
    <property type="entry name" value="Ammonium transporter AmtB like domains"/>
    <property type="match status" value="1"/>
</dbReference>
<feature type="transmembrane region" description="Helical" evidence="8">
    <location>
        <begin position="321"/>
        <end position="343"/>
    </location>
</feature>
<feature type="transmembrane region" description="Helical" evidence="8">
    <location>
        <begin position="293"/>
        <end position="315"/>
    </location>
</feature>
<feature type="transmembrane region" description="Helical" evidence="8">
    <location>
        <begin position="69"/>
        <end position="89"/>
    </location>
</feature>
<feature type="domain" description="Ammonium transporter AmtB-like" evidence="10">
    <location>
        <begin position="35"/>
        <end position="438"/>
    </location>
</feature>
<keyword evidence="4 8" id="KW-0812">Transmembrane</keyword>
<keyword evidence="6 8" id="KW-0472">Membrane</keyword>
<dbReference type="PANTHER" id="PTHR11730">
    <property type="entry name" value="AMMONIUM TRANSPORTER"/>
    <property type="match status" value="1"/>
</dbReference>
<organism evidence="11">
    <name type="scientific">Corethron hystrix</name>
    <dbReference type="NCBI Taxonomy" id="216773"/>
    <lineage>
        <taxon>Eukaryota</taxon>
        <taxon>Sar</taxon>
        <taxon>Stramenopiles</taxon>
        <taxon>Ochrophyta</taxon>
        <taxon>Bacillariophyta</taxon>
        <taxon>Coscinodiscophyceae</taxon>
        <taxon>Corethrophycidae</taxon>
        <taxon>Corethrales</taxon>
        <taxon>Corethraceae</taxon>
        <taxon>Corethron</taxon>
    </lineage>
</organism>
<name>A0A7S1BUX2_9STRA</name>
<evidence type="ECO:0000256" key="5">
    <source>
        <dbReference type="ARBA" id="ARBA00022989"/>
    </source>
</evidence>
<dbReference type="InterPro" id="IPR024041">
    <property type="entry name" value="NH4_transpt_AmtB-like_dom"/>
</dbReference>
<evidence type="ECO:0000256" key="3">
    <source>
        <dbReference type="ARBA" id="ARBA00022448"/>
    </source>
</evidence>
<comment type="subcellular location">
    <subcellularLocation>
        <location evidence="8">Cell membrane</location>
        <topology evidence="8">Multi-pass membrane protein</topology>
    </subcellularLocation>
    <subcellularLocation>
        <location evidence="1">Membrane</location>
        <topology evidence="1">Multi-pass membrane protein</topology>
    </subcellularLocation>
</comment>
<feature type="transmembrane region" description="Helical" evidence="8">
    <location>
        <begin position="33"/>
        <end position="57"/>
    </location>
</feature>
<dbReference type="SUPFAM" id="SSF111352">
    <property type="entry name" value="Ammonium transporter"/>
    <property type="match status" value="1"/>
</dbReference>
<dbReference type="AlphaFoldDB" id="A0A7S1BUX2"/>
<evidence type="ECO:0000256" key="7">
    <source>
        <dbReference type="ARBA" id="ARBA00023177"/>
    </source>
</evidence>
<feature type="transmembrane region" description="Helical" evidence="8">
    <location>
        <begin position="119"/>
        <end position="138"/>
    </location>
</feature>
<keyword evidence="7 8" id="KW-0924">Ammonia transport</keyword>
<feature type="transmembrane region" description="Helical" evidence="8">
    <location>
        <begin position="350"/>
        <end position="370"/>
    </location>
</feature>
<reference evidence="11" key="1">
    <citation type="submission" date="2021-01" db="EMBL/GenBank/DDBJ databases">
        <authorList>
            <person name="Corre E."/>
            <person name="Pelletier E."/>
            <person name="Niang G."/>
            <person name="Scheremetjew M."/>
            <person name="Finn R."/>
            <person name="Kale V."/>
            <person name="Holt S."/>
            <person name="Cochrane G."/>
            <person name="Meng A."/>
            <person name="Brown T."/>
            <person name="Cohen L."/>
        </authorList>
    </citation>
    <scope>NUCLEOTIDE SEQUENCE</scope>
    <source>
        <strain evidence="11">308</strain>
    </source>
</reference>
<dbReference type="PANTHER" id="PTHR11730:SF6">
    <property type="entry name" value="AMMONIUM TRANSPORTER"/>
    <property type="match status" value="1"/>
</dbReference>
<proteinExistence type="inferred from homology"/>
<evidence type="ECO:0000256" key="8">
    <source>
        <dbReference type="RuleBase" id="RU362002"/>
    </source>
</evidence>
<feature type="transmembrane region" description="Helical" evidence="8">
    <location>
        <begin position="223"/>
        <end position="245"/>
    </location>
</feature>
<evidence type="ECO:0000256" key="9">
    <source>
        <dbReference type="SAM" id="MobiDB-lite"/>
    </source>
</evidence>
<dbReference type="NCBIfam" id="TIGR00836">
    <property type="entry name" value="amt"/>
    <property type="match status" value="1"/>
</dbReference>
<sequence length="468" mass="49731">MSECVWDEAAPREYVDCVLGEASAASASDLDNFYLLVCATLVFFMQSGFAMLCAGSVRQKNVKNIMLKNLLDACGGALGFYLLGFGFAYGKGSTFLGGAGGSMLCLSNIEEHGESYANFFFQFAFAATAATIVAGTVAERCKMEAYLCYSLFLTSFVYPVVARAGWSGQGIFSGDYAVKDFAGSGIVHMVGGFTALIAAIILGPRNGRFYDEDNNPLIEPAEFPPSSVALQILGTFILWVGWFGFNPGSTLAASGGNASIATYCAVTTTLSAAAGCVSSMFLACWLKYNKTGLVVYDLTYAMNGALGGLVGITAAPDSTETWCSIIVGIISGFVYVGGSNLLIKLKIDDAVDAVPVHFFCGLWGVIAAALFDRDGGLFMTGKGWQLAVNIYLILFVIGWVGVTMTPYFLLLKTVGWFRVEALEEDVGLDVSHHGGSAYNLDGPKKEDVDELNKRRATAHGKVSKSGEP</sequence>
<dbReference type="InterPro" id="IPR029020">
    <property type="entry name" value="Ammonium/urea_transptr"/>
</dbReference>
<dbReference type="EMBL" id="HBFR01033099">
    <property type="protein sequence ID" value="CAD8896918.1"/>
    <property type="molecule type" value="Transcribed_RNA"/>
</dbReference>
<feature type="transmembrane region" description="Helical" evidence="8">
    <location>
        <begin position="145"/>
        <end position="161"/>
    </location>
</feature>
<feature type="compositionally biased region" description="Basic and acidic residues" evidence="9">
    <location>
        <begin position="442"/>
        <end position="453"/>
    </location>
</feature>
<dbReference type="GO" id="GO:0008519">
    <property type="term" value="F:ammonium channel activity"/>
    <property type="evidence" value="ECO:0007669"/>
    <property type="project" value="InterPro"/>
</dbReference>
<evidence type="ECO:0000259" key="10">
    <source>
        <dbReference type="Pfam" id="PF00909"/>
    </source>
</evidence>
<dbReference type="PROSITE" id="PS01219">
    <property type="entry name" value="AMMONIUM_TRANSP"/>
    <property type="match status" value="1"/>
</dbReference>
<dbReference type="GO" id="GO:0097272">
    <property type="term" value="P:ammonium homeostasis"/>
    <property type="evidence" value="ECO:0007669"/>
    <property type="project" value="TreeGrafter"/>
</dbReference>
<feature type="transmembrane region" description="Helical" evidence="8">
    <location>
        <begin position="390"/>
        <end position="410"/>
    </location>
</feature>
<comment type="similarity">
    <text evidence="2 8">Belongs to the ammonia transporter channel (TC 1.A.11.2) family.</text>
</comment>
<dbReference type="InterPro" id="IPR001905">
    <property type="entry name" value="Ammonium_transpt"/>
</dbReference>
<gene>
    <name evidence="11" type="ORF">CHYS00102_LOCUS24132</name>
</gene>
<keyword evidence="5 8" id="KW-1133">Transmembrane helix</keyword>
<evidence type="ECO:0000256" key="1">
    <source>
        <dbReference type="ARBA" id="ARBA00004141"/>
    </source>
</evidence>
<evidence type="ECO:0000313" key="11">
    <source>
        <dbReference type="EMBL" id="CAD8896918.1"/>
    </source>
</evidence>
<keyword evidence="3 8" id="KW-0813">Transport</keyword>
<evidence type="ECO:0000256" key="4">
    <source>
        <dbReference type="ARBA" id="ARBA00022692"/>
    </source>
</evidence>